<gene>
    <name evidence="1" type="ORF">BDY19DRAFT_461043</name>
</gene>
<name>A0ACB8TSY7_9APHY</name>
<accession>A0ACB8TSY7</accession>
<dbReference type="EMBL" id="MU274934">
    <property type="protein sequence ID" value="KAI0085197.1"/>
    <property type="molecule type" value="Genomic_DNA"/>
</dbReference>
<protein>
    <submittedName>
        <fullName evidence="1">Uncharacterized protein</fullName>
    </submittedName>
</protein>
<reference evidence="1" key="1">
    <citation type="journal article" date="2021" name="Environ. Microbiol.">
        <title>Gene family expansions and transcriptome signatures uncover fungal adaptations to wood decay.</title>
        <authorList>
            <person name="Hage H."/>
            <person name="Miyauchi S."/>
            <person name="Viragh M."/>
            <person name="Drula E."/>
            <person name="Min B."/>
            <person name="Chaduli D."/>
            <person name="Navarro D."/>
            <person name="Favel A."/>
            <person name="Norest M."/>
            <person name="Lesage-Meessen L."/>
            <person name="Balint B."/>
            <person name="Merenyi Z."/>
            <person name="de Eugenio L."/>
            <person name="Morin E."/>
            <person name="Martinez A.T."/>
            <person name="Baldrian P."/>
            <person name="Stursova M."/>
            <person name="Martinez M.J."/>
            <person name="Novotny C."/>
            <person name="Magnuson J.K."/>
            <person name="Spatafora J.W."/>
            <person name="Maurice S."/>
            <person name="Pangilinan J."/>
            <person name="Andreopoulos W."/>
            <person name="LaButti K."/>
            <person name="Hundley H."/>
            <person name="Na H."/>
            <person name="Kuo A."/>
            <person name="Barry K."/>
            <person name="Lipzen A."/>
            <person name="Henrissat B."/>
            <person name="Riley R."/>
            <person name="Ahrendt S."/>
            <person name="Nagy L.G."/>
            <person name="Grigoriev I.V."/>
            <person name="Martin F."/>
            <person name="Rosso M.N."/>
        </authorList>
    </citation>
    <scope>NUCLEOTIDE SEQUENCE</scope>
    <source>
        <strain evidence="1">CBS 384.51</strain>
    </source>
</reference>
<organism evidence="1 2">
    <name type="scientific">Irpex rosettiformis</name>
    <dbReference type="NCBI Taxonomy" id="378272"/>
    <lineage>
        <taxon>Eukaryota</taxon>
        <taxon>Fungi</taxon>
        <taxon>Dikarya</taxon>
        <taxon>Basidiomycota</taxon>
        <taxon>Agaricomycotina</taxon>
        <taxon>Agaricomycetes</taxon>
        <taxon>Polyporales</taxon>
        <taxon>Irpicaceae</taxon>
        <taxon>Irpex</taxon>
    </lineage>
</organism>
<comment type="caution">
    <text evidence="1">The sequence shown here is derived from an EMBL/GenBank/DDBJ whole genome shotgun (WGS) entry which is preliminary data.</text>
</comment>
<sequence length="321" mass="35329">MSNSSDYAGVDAADLQFFITGNEMTIATTALYCYEWLVTLDQEQIFNASPRFVGFIPGSESRGICMWIIRLDDALQLFQVVALSLFTALRAFALSGQRTWVFILVFTLSVVPFFTNLVSSIHQEHNNLRSGSPCQHMRITYSNISRCTTPVLLFATRAAVIAADVIVLLITWQKTFGIIRQAASLSERMALSEVLLRDGTVFFLALLAVNVFQVLIHSVSSWSILLPGSAFLAPLTSIVVSRFFFNLRQVDEQPGDGSAPSSTMRFGPDMVVGNLSESLNFRVEDEDQSTISGGFDSVVDDEHSSGSISNVIEDQDPRIAA</sequence>
<proteinExistence type="predicted"/>
<dbReference type="Proteomes" id="UP001055072">
    <property type="component" value="Unassembled WGS sequence"/>
</dbReference>
<keyword evidence="2" id="KW-1185">Reference proteome</keyword>
<evidence type="ECO:0000313" key="2">
    <source>
        <dbReference type="Proteomes" id="UP001055072"/>
    </source>
</evidence>
<evidence type="ECO:0000313" key="1">
    <source>
        <dbReference type="EMBL" id="KAI0085197.1"/>
    </source>
</evidence>